<evidence type="ECO:0008006" key="3">
    <source>
        <dbReference type="Google" id="ProtNLM"/>
    </source>
</evidence>
<reference evidence="1" key="1">
    <citation type="submission" date="2021-03" db="EMBL/GenBank/DDBJ databases">
        <authorList>
            <person name="Bekaert M."/>
        </authorList>
    </citation>
    <scope>NUCLEOTIDE SEQUENCE</scope>
</reference>
<protein>
    <recommendedName>
        <fullName evidence="3">Endonuclease-reverse transcriptase</fullName>
    </recommendedName>
</protein>
<dbReference type="AlphaFoldDB" id="A0A8S3T8F4"/>
<proteinExistence type="predicted"/>
<dbReference type="Proteomes" id="UP000683360">
    <property type="component" value="Unassembled WGS sequence"/>
</dbReference>
<accession>A0A8S3T8F4</accession>
<gene>
    <name evidence="1" type="ORF">MEDL_40978</name>
</gene>
<organism evidence="1 2">
    <name type="scientific">Mytilus edulis</name>
    <name type="common">Blue mussel</name>
    <dbReference type="NCBI Taxonomy" id="6550"/>
    <lineage>
        <taxon>Eukaryota</taxon>
        <taxon>Metazoa</taxon>
        <taxon>Spiralia</taxon>
        <taxon>Lophotrochozoa</taxon>
        <taxon>Mollusca</taxon>
        <taxon>Bivalvia</taxon>
        <taxon>Autobranchia</taxon>
        <taxon>Pteriomorphia</taxon>
        <taxon>Mytilida</taxon>
        <taxon>Mytiloidea</taxon>
        <taxon>Mytilidae</taxon>
        <taxon>Mytilinae</taxon>
        <taxon>Mytilus</taxon>
    </lineage>
</organism>
<comment type="caution">
    <text evidence="1">The sequence shown here is derived from an EMBL/GenBank/DDBJ whole genome shotgun (WGS) entry which is preliminary data.</text>
</comment>
<sequence length="178" mass="21057">MRGADVASDHHLVIANIKLKLKKLSTYVNVKRKFDVGKLQDPKIQQEFQLEIKNRFQLLDNLTTDDTTTISVNDEWQHIHEIYTEASKKVLGFKRQVHKEWITPETWKLIDERKEVNNKICQTHSERIKEKLRTKYTECNKKVKTATRKNKRDFMEDLARESVASNQRMAKSTTMENI</sequence>
<dbReference type="OrthoDB" id="6159161at2759"/>
<evidence type="ECO:0000313" key="2">
    <source>
        <dbReference type="Proteomes" id="UP000683360"/>
    </source>
</evidence>
<evidence type="ECO:0000313" key="1">
    <source>
        <dbReference type="EMBL" id="CAG2227984.1"/>
    </source>
</evidence>
<keyword evidence="2" id="KW-1185">Reference proteome</keyword>
<dbReference type="EMBL" id="CAJPWZ010001984">
    <property type="protein sequence ID" value="CAG2227984.1"/>
    <property type="molecule type" value="Genomic_DNA"/>
</dbReference>
<name>A0A8S3T8F4_MYTED</name>